<keyword evidence="3" id="KW-1185">Reference proteome</keyword>
<dbReference type="EMBL" id="JBHSWB010000001">
    <property type="protein sequence ID" value="MFC6659071.1"/>
    <property type="molecule type" value="Genomic_DNA"/>
</dbReference>
<protein>
    <recommendedName>
        <fullName evidence="4">Transposase</fullName>
    </recommendedName>
</protein>
<sequence>MRRALGLPRAGEVAAEVQGHWKGQFGEIPREFDQRRLNRFARQQAVTEAGVHRQQLHLRPKLGVQPLQEGNAP</sequence>
<evidence type="ECO:0000313" key="2">
    <source>
        <dbReference type="EMBL" id="MFC6659071.1"/>
    </source>
</evidence>
<comment type="caution">
    <text evidence="2">The sequence shown here is derived from an EMBL/GenBank/DDBJ whole genome shotgun (WGS) entry which is preliminary data.</text>
</comment>
<dbReference type="RefSeq" id="WP_380053538.1">
    <property type="nucleotide sequence ID" value="NZ_JBHSWB010000001.1"/>
</dbReference>
<reference evidence="3" key="1">
    <citation type="journal article" date="2019" name="Int. J. Syst. Evol. Microbiol.">
        <title>The Global Catalogue of Microorganisms (GCM) 10K type strain sequencing project: providing services to taxonomists for standard genome sequencing and annotation.</title>
        <authorList>
            <consortium name="The Broad Institute Genomics Platform"/>
            <consortium name="The Broad Institute Genome Sequencing Center for Infectious Disease"/>
            <person name="Wu L."/>
            <person name="Ma J."/>
        </authorList>
    </citation>
    <scope>NUCLEOTIDE SEQUENCE [LARGE SCALE GENOMIC DNA]</scope>
    <source>
        <strain evidence="3">CCUG 63830</strain>
    </source>
</reference>
<evidence type="ECO:0000256" key="1">
    <source>
        <dbReference type="SAM" id="MobiDB-lite"/>
    </source>
</evidence>
<dbReference type="Proteomes" id="UP001596317">
    <property type="component" value="Unassembled WGS sequence"/>
</dbReference>
<evidence type="ECO:0008006" key="4">
    <source>
        <dbReference type="Google" id="ProtNLM"/>
    </source>
</evidence>
<proteinExistence type="predicted"/>
<evidence type="ECO:0000313" key="3">
    <source>
        <dbReference type="Proteomes" id="UP001596317"/>
    </source>
</evidence>
<feature type="region of interest" description="Disordered" evidence="1">
    <location>
        <begin position="48"/>
        <end position="73"/>
    </location>
</feature>
<name>A0ABW1ZDZ4_9DEIO</name>
<accession>A0ABW1ZDZ4</accession>
<gene>
    <name evidence="2" type="ORF">ACFP90_00890</name>
</gene>
<organism evidence="2 3">
    <name type="scientific">Deinococcus multiflagellatus</name>
    <dbReference type="NCBI Taxonomy" id="1656887"/>
    <lineage>
        <taxon>Bacteria</taxon>
        <taxon>Thermotogati</taxon>
        <taxon>Deinococcota</taxon>
        <taxon>Deinococci</taxon>
        <taxon>Deinococcales</taxon>
        <taxon>Deinococcaceae</taxon>
        <taxon>Deinococcus</taxon>
    </lineage>
</organism>